<feature type="transmembrane region" description="Helical" evidence="1">
    <location>
        <begin position="87"/>
        <end position="107"/>
    </location>
</feature>
<feature type="transmembrane region" description="Helical" evidence="1">
    <location>
        <begin position="285"/>
        <end position="305"/>
    </location>
</feature>
<dbReference type="EMBL" id="JAERRB010000008">
    <property type="protein sequence ID" value="MBL0743773.1"/>
    <property type="molecule type" value="Genomic_DNA"/>
</dbReference>
<keyword evidence="1" id="KW-0812">Transmembrane</keyword>
<feature type="transmembrane region" description="Helical" evidence="1">
    <location>
        <begin position="127"/>
        <end position="147"/>
    </location>
</feature>
<evidence type="ECO:0000313" key="4">
    <source>
        <dbReference type="Proteomes" id="UP000613030"/>
    </source>
</evidence>
<keyword evidence="1" id="KW-1133">Transmembrane helix</keyword>
<name>A0ABS1KX40_9BACT</name>
<dbReference type="GO" id="GO:0008237">
    <property type="term" value="F:metallopeptidase activity"/>
    <property type="evidence" value="ECO:0007669"/>
    <property type="project" value="UniProtKB-KW"/>
</dbReference>
<dbReference type="Proteomes" id="UP000613030">
    <property type="component" value="Unassembled WGS sequence"/>
</dbReference>
<keyword evidence="3" id="KW-0482">Metalloprotease</keyword>
<feature type="transmembrane region" description="Helical" evidence="1">
    <location>
        <begin position="20"/>
        <end position="38"/>
    </location>
</feature>
<evidence type="ECO:0000259" key="2">
    <source>
        <dbReference type="Pfam" id="PF02517"/>
    </source>
</evidence>
<evidence type="ECO:0000313" key="3">
    <source>
        <dbReference type="EMBL" id="MBL0743773.1"/>
    </source>
</evidence>
<sequence>MKKIWKFLVHHVQEDFNLRAYLLTFLFLTVSVYVNYSLDFEDTFLDTQKGFLKFFYYFLFYGFAYYSTMAIVFFSKKGSTFFRERDFWIRSVLALAALSLDGSQPYLHSIVNALAPAQLQYWVYKVANNLIGFVNILLPLLLFHRYYDHNRKHYYGLQVQHFDTRPYFVLLLIMLPLIVGASFEPSFVKQYPMYKVTAAHTYLGVPEWVTVACYEVAYGLDFITVEFLFRGFMVIGMMHVVGRNAVLAMAVTYCYLHFGKPAGEAVSSIFGGYILGVVAYETKGVWGGVIVHVGIAWLMELVAFLQKLR</sequence>
<feature type="domain" description="CAAX prenyl protease 2/Lysostaphin resistance protein A-like" evidence="2">
    <location>
        <begin position="223"/>
        <end position="296"/>
    </location>
</feature>
<keyword evidence="4" id="KW-1185">Reference proteome</keyword>
<feature type="transmembrane region" description="Helical" evidence="1">
    <location>
        <begin position="208"/>
        <end position="229"/>
    </location>
</feature>
<proteinExistence type="predicted"/>
<keyword evidence="3" id="KW-0645">Protease</keyword>
<feature type="transmembrane region" description="Helical" evidence="1">
    <location>
        <begin position="167"/>
        <end position="188"/>
    </location>
</feature>
<organism evidence="3 4">
    <name type="scientific">Chryseolinea lacunae</name>
    <dbReference type="NCBI Taxonomy" id="2801331"/>
    <lineage>
        <taxon>Bacteria</taxon>
        <taxon>Pseudomonadati</taxon>
        <taxon>Bacteroidota</taxon>
        <taxon>Cytophagia</taxon>
        <taxon>Cytophagales</taxon>
        <taxon>Fulvivirgaceae</taxon>
        <taxon>Chryseolinea</taxon>
    </lineage>
</organism>
<reference evidence="3 4" key="1">
    <citation type="submission" date="2021-01" db="EMBL/GenBank/DDBJ databases">
        <title>Chryseolinea sp. Jin1 Genome sequencing and assembly.</title>
        <authorList>
            <person name="Kim I."/>
        </authorList>
    </citation>
    <scope>NUCLEOTIDE SEQUENCE [LARGE SCALE GENOMIC DNA]</scope>
    <source>
        <strain evidence="3 4">Jin1</strain>
    </source>
</reference>
<keyword evidence="1" id="KW-0472">Membrane</keyword>
<feature type="transmembrane region" description="Helical" evidence="1">
    <location>
        <begin position="54"/>
        <end position="75"/>
    </location>
</feature>
<dbReference type="Pfam" id="PF02517">
    <property type="entry name" value="Rce1-like"/>
    <property type="match status" value="1"/>
</dbReference>
<keyword evidence="3" id="KW-0378">Hydrolase</keyword>
<protein>
    <submittedName>
        <fullName evidence="3">CPBP family intramembrane metalloprotease</fullName>
    </submittedName>
</protein>
<comment type="caution">
    <text evidence="3">The sequence shown here is derived from an EMBL/GenBank/DDBJ whole genome shotgun (WGS) entry which is preliminary data.</text>
</comment>
<evidence type="ECO:0000256" key="1">
    <source>
        <dbReference type="SAM" id="Phobius"/>
    </source>
</evidence>
<gene>
    <name evidence="3" type="ORF">JI741_21260</name>
</gene>
<dbReference type="InterPro" id="IPR003675">
    <property type="entry name" value="Rce1/LyrA-like_dom"/>
</dbReference>
<accession>A0ABS1KX40</accession>
<dbReference type="RefSeq" id="WP_202013225.1">
    <property type="nucleotide sequence ID" value="NZ_JAERRB010000008.1"/>
</dbReference>